<dbReference type="InterPro" id="IPR012393">
    <property type="entry name" value="Tricorn_protease"/>
</dbReference>
<feature type="region of interest" description="Disordered" evidence="9">
    <location>
        <begin position="549"/>
        <end position="571"/>
    </location>
</feature>
<keyword evidence="10" id="KW-0732">Signal</keyword>
<keyword evidence="4 7" id="KW-0645">Protease</keyword>
<feature type="domain" description="Tail specific protease" evidence="11">
    <location>
        <begin position="872"/>
        <end position="1064"/>
    </location>
</feature>
<evidence type="ECO:0000259" key="11">
    <source>
        <dbReference type="SMART" id="SM00245"/>
    </source>
</evidence>
<dbReference type="InterPro" id="IPR029414">
    <property type="entry name" value="Tricorn_PDZ"/>
</dbReference>
<comment type="function">
    <text evidence="7">Degrades oligopeptides.</text>
</comment>
<evidence type="ECO:0000256" key="4">
    <source>
        <dbReference type="ARBA" id="ARBA00022670"/>
    </source>
</evidence>
<dbReference type="Pfam" id="PF03572">
    <property type="entry name" value="Peptidase_S41"/>
    <property type="match status" value="1"/>
</dbReference>
<keyword evidence="13" id="KW-1185">Reference proteome</keyword>
<dbReference type="Pfam" id="PF26549">
    <property type="entry name" value="Tricorn_N"/>
    <property type="match status" value="1"/>
</dbReference>
<name>A0A939G2I0_9BACT</name>
<feature type="signal peptide" evidence="10">
    <location>
        <begin position="1"/>
        <end position="29"/>
    </location>
</feature>
<evidence type="ECO:0000256" key="6">
    <source>
        <dbReference type="ARBA" id="ARBA00022825"/>
    </source>
</evidence>
<feature type="chain" id="PRO_5037208275" description="Tricorn protease homolog" evidence="10">
    <location>
        <begin position="30"/>
        <end position="1108"/>
    </location>
</feature>
<dbReference type="InterPro" id="IPR005151">
    <property type="entry name" value="Tail-specific_protease"/>
</dbReference>
<keyword evidence="5 7" id="KW-0378">Hydrolase</keyword>
<dbReference type="SUPFAM" id="SSF50156">
    <property type="entry name" value="PDZ domain-like"/>
    <property type="match status" value="1"/>
</dbReference>
<keyword evidence="6 7" id="KW-0720">Serine protease</keyword>
<dbReference type="GO" id="GO:0005737">
    <property type="term" value="C:cytoplasm"/>
    <property type="evidence" value="ECO:0007669"/>
    <property type="project" value="UniProtKB-SubCell"/>
</dbReference>
<dbReference type="PANTHER" id="PTHR43253:SF1">
    <property type="entry name" value="TRICORN PROTEASE HOMOLOG 2-RELATED"/>
    <property type="match status" value="1"/>
</dbReference>
<dbReference type="SMART" id="SM00245">
    <property type="entry name" value="TSPc"/>
    <property type="match status" value="1"/>
</dbReference>
<protein>
    <recommendedName>
        <fullName evidence="7">Tricorn protease homolog</fullName>
        <ecNumber evidence="7">3.4.21.-</ecNumber>
    </recommendedName>
</protein>
<evidence type="ECO:0000313" key="12">
    <source>
        <dbReference type="EMBL" id="MBO0930691.1"/>
    </source>
</evidence>
<dbReference type="SUPFAM" id="SSF52096">
    <property type="entry name" value="ClpP/crotonase"/>
    <property type="match status" value="1"/>
</dbReference>
<dbReference type="InterPro" id="IPR015943">
    <property type="entry name" value="WD40/YVTN_repeat-like_dom_sf"/>
</dbReference>
<proteinExistence type="inferred from homology"/>
<evidence type="ECO:0000256" key="2">
    <source>
        <dbReference type="ARBA" id="ARBA00008524"/>
    </source>
</evidence>
<feature type="active site" description="Nucleophile" evidence="8">
    <location>
        <position position="995"/>
    </location>
</feature>
<dbReference type="Gene3D" id="2.30.42.10">
    <property type="match status" value="1"/>
</dbReference>
<evidence type="ECO:0000256" key="9">
    <source>
        <dbReference type="SAM" id="MobiDB-lite"/>
    </source>
</evidence>
<dbReference type="CDD" id="cd07562">
    <property type="entry name" value="Peptidase_S41_TRI"/>
    <property type="match status" value="1"/>
</dbReference>
<dbReference type="Gene3D" id="3.30.750.44">
    <property type="match status" value="1"/>
</dbReference>
<dbReference type="Proteomes" id="UP000664795">
    <property type="component" value="Unassembled WGS sequence"/>
</dbReference>
<evidence type="ECO:0000313" key="13">
    <source>
        <dbReference type="Proteomes" id="UP000664795"/>
    </source>
</evidence>
<dbReference type="Gene3D" id="3.90.226.10">
    <property type="entry name" value="2-enoyl-CoA Hydratase, Chain A, domain 1"/>
    <property type="match status" value="1"/>
</dbReference>
<dbReference type="Gene3D" id="2.130.10.10">
    <property type="entry name" value="YVTN repeat-like/Quinoprotein amine dehydrogenase"/>
    <property type="match status" value="1"/>
</dbReference>
<dbReference type="GO" id="GO:0008236">
    <property type="term" value="F:serine-type peptidase activity"/>
    <property type="evidence" value="ECO:0007669"/>
    <property type="project" value="UniProtKB-UniRule"/>
</dbReference>
<dbReference type="Gene3D" id="2.120.10.60">
    <property type="entry name" value="Tricorn protease N-terminal domain"/>
    <property type="match status" value="1"/>
</dbReference>
<dbReference type="Pfam" id="PF26550">
    <property type="entry name" value="Tricorn_2nd"/>
    <property type="match status" value="1"/>
</dbReference>
<accession>A0A939G2I0</accession>
<feature type="active site" description="Charge relay system" evidence="8">
    <location>
        <position position="773"/>
    </location>
</feature>
<dbReference type="PIRSF" id="PIRSF036421">
    <property type="entry name" value="Tricorn_protease"/>
    <property type="match status" value="1"/>
</dbReference>
<dbReference type="SUPFAM" id="SSF50969">
    <property type="entry name" value="YVTN repeat-like/Quinoprotein amine dehydrogenase"/>
    <property type="match status" value="1"/>
</dbReference>
<dbReference type="InterPro" id="IPR028204">
    <property type="entry name" value="Tricorn_C1"/>
</dbReference>
<keyword evidence="3 7" id="KW-0963">Cytoplasm</keyword>
<dbReference type="Pfam" id="PF14685">
    <property type="entry name" value="PDZ_Tricorn"/>
    <property type="match status" value="1"/>
</dbReference>
<dbReference type="InterPro" id="IPR036034">
    <property type="entry name" value="PDZ_sf"/>
</dbReference>
<dbReference type="GO" id="GO:0006508">
    <property type="term" value="P:proteolysis"/>
    <property type="evidence" value="ECO:0007669"/>
    <property type="project" value="UniProtKB-UniRule"/>
</dbReference>
<evidence type="ECO:0000256" key="1">
    <source>
        <dbReference type="ARBA" id="ARBA00004496"/>
    </source>
</evidence>
<dbReference type="EC" id="3.4.21.-" evidence="7"/>
<dbReference type="InterPro" id="IPR011044">
    <property type="entry name" value="Quino_amine_DH_bsu"/>
</dbReference>
<sequence>MTAPLFPIFRRHSLMALLCVLLTNSTARAQTSDETRLLRQPSLSKTHIAFSYGGDLWVANRDGSQPRRLTVAPGPETAPLFSPDGQQLAFTATYDGNMDVYVVGINGGMPRRLTFHPSMEAAKGWSPDGQRIVFVSNATSAVARAPKLFTVSLKGELPQELPVPMTGNWAKLSPDGKELAYTIITDAFGTWKRYRGGMTTPIRLLNLQTLDFELIPHKNASDVQPVYVGNVVYFLSDRNRTMNVFAYDRTTKQVRQVTKHDDFDVKNLGTDGQQLVYEQAGRLHLLAPQNNQTQTLRIAIQPDMLTMRPTWKPVGSMVRAMHLSPTGVRAVVEARGDIYTLPSKKGDWRNLTLSDGAHDRNPLWSPDGSRIAYVSDQSGEYQLMLRDAKGDKPAEAVSLGEPSFYTLNKWSPDGKKLLYQDKKLNLWYMDMTTRKPVKITTDTYGPNSSIEADWSPDSRWVAFSRKMDNYLNRVHLYELASGTTTPVTDGASHADNLAFSRDGKYLIFSASTNVGNSFAWLDMAGLDRRGLVTQNLYAVVLNAKDLSPFSPESDEEKGSDTPAKPAGDTTLKASKAKTATLAAPTSATTSAVVAVSKTVIDLANIGQRIVALPVPAGNMGKLAFADGGKLFYIGYTPAAAKPSLYRFDFKERKNELLMPDVADYVVSADGKKLLYMAGSDKFGIVDVTGKPAPGDGKVDVGVLQALIDPRHEWAQMVNEFWRIERDYFYMPNYHGADWQAVKAKYTPLLPHVAHRADLNYLISEMMGEMVVGHNYVRGGDIPDSKPVPVGMLGADYELVDGKYRVKKVYNGENWNPSLRAPLTEPGVGVQAGEFLLAINGQPLTATDNVYQRLENTVDRQITLTIGPNAGGTGSRQVTVVPIAEESGLRLMDWVEGNRRKVSAATGGKVAYVYLPNTGQQGYDYFNRYYFSQVDKQAVIVDERFNGGGFVADYVIDMLNRPLLSYWSSREGKPFTSPAASIYGPKVMLVNEYAGSGGDALPAFFRRRGLGTIIGKRTWGGLVGISGYPTLMDGGSVTSPSFGIYSPDGKWEIENVGVSPDIDVDMLPKLSQNGADPQLEKAIEVVQAQLQKAPVAQLPSPKPDRRAVE</sequence>
<organism evidence="12 13">
    <name type="scientific">Fibrella aquatilis</name>
    <dbReference type="NCBI Taxonomy" id="2817059"/>
    <lineage>
        <taxon>Bacteria</taxon>
        <taxon>Pseudomonadati</taxon>
        <taxon>Bacteroidota</taxon>
        <taxon>Cytophagia</taxon>
        <taxon>Cytophagales</taxon>
        <taxon>Spirosomataceae</taxon>
        <taxon>Fibrella</taxon>
    </lineage>
</organism>
<dbReference type="SUPFAM" id="SSF82171">
    <property type="entry name" value="DPP6 N-terminal domain-like"/>
    <property type="match status" value="1"/>
</dbReference>
<comment type="similarity">
    <text evidence="2 7">Belongs to the peptidase S41B family.</text>
</comment>
<dbReference type="Pfam" id="PF14684">
    <property type="entry name" value="Tricorn_C1"/>
    <property type="match status" value="1"/>
</dbReference>
<evidence type="ECO:0000256" key="7">
    <source>
        <dbReference type="PIRNR" id="PIRNR036421"/>
    </source>
</evidence>
<evidence type="ECO:0000256" key="8">
    <source>
        <dbReference type="PIRSR" id="PIRSR036421-1"/>
    </source>
</evidence>
<dbReference type="EMBL" id="JAFMYU010000004">
    <property type="protein sequence ID" value="MBO0930691.1"/>
    <property type="molecule type" value="Genomic_DNA"/>
</dbReference>
<evidence type="ECO:0000256" key="5">
    <source>
        <dbReference type="ARBA" id="ARBA00022801"/>
    </source>
</evidence>
<gene>
    <name evidence="12" type="ORF">J2I48_06780</name>
</gene>
<dbReference type="InterPro" id="IPR029045">
    <property type="entry name" value="ClpP/crotonase-like_dom_sf"/>
</dbReference>
<evidence type="ECO:0000256" key="3">
    <source>
        <dbReference type="ARBA" id="ARBA00022490"/>
    </source>
</evidence>
<dbReference type="RefSeq" id="WP_207334654.1">
    <property type="nucleotide sequence ID" value="NZ_JAFMYU010000004.1"/>
</dbReference>
<comment type="caution">
    <text evidence="12">The sequence shown here is derived from an EMBL/GenBank/DDBJ whole genome shotgun (WGS) entry which is preliminary data.</text>
</comment>
<feature type="active site" description="Charge relay system" evidence="8">
    <location>
        <position position="1053"/>
    </location>
</feature>
<reference evidence="12 13" key="1">
    <citation type="submission" date="2021-03" db="EMBL/GenBank/DDBJ databases">
        <title>Fibrella sp. HMF5036 genome sequencing and assembly.</title>
        <authorList>
            <person name="Kang H."/>
            <person name="Kim H."/>
            <person name="Bae S."/>
            <person name="Joh K."/>
        </authorList>
    </citation>
    <scope>NUCLEOTIDE SEQUENCE [LARGE SCALE GENOMIC DNA]</scope>
    <source>
        <strain evidence="12 13">HMF5036</strain>
    </source>
</reference>
<evidence type="ECO:0000256" key="10">
    <source>
        <dbReference type="SAM" id="SignalP"/>
    </source>
</evidence>
<dbReference type="PANTHER" id="PTHR43253">
    <property type="entry name" value="TRICORN PROTEASE HOMOLOG 2-RELATED"/>
    <property type="match status" value="1"/>
</dbReference>
<comment type="subcellular location">
    <subcellularLocation>
        <location evidence="1 7">Cytoplasm</location>
    </subcellularLocation>
</comment>
<dbReference type="AlphaFoldDB" id="A0A939G2I0"/>